<organism evidence="1 2">
    <name type="scientific">Hephaestia caeni</name>
    <dbReference type="NCBI Taxonomy" id="645617"/>
    <lineage>
        <taxon>Bacteria</taxon>
        <taxon>Pseudomonadati</taxon>
        <taxon>Pseudomonadota</taxon>
        <taxon>Alphaproteobacteria</taxon>
        <taxon>Sphingomonadales</taxon>
        <taxon>Sphingomonadaceae</taxon>
        <taxon>Hephaestia</taxon>
    </lineage>
</organism>
<dbReference type="GO" id="GO:0008684">
    <property type="term" value="F:2-oxopent-4-enoate hydratase activity"/>
    <property type="evidence" value="ECO:0007669"/>
    <property type="project" value="TreeGrafter"/>
</dbReference>
<reference evidence="1 2" key="1">
    <citation type="submission" date="2018-08" db="EMBL/GenBank/DDBJ databases">
        <title>Genomic Encyclopedia of Type Strains, Phase IV (KMG-IV): sequencing the most valuable type-strain genomes for metagenomic binning, comparative biology and taxonomic classification.</title>
        <authorList>
            <person name="Goeker M."/>
        </authorList>
    </citation>
    <scope>NUCLEOTIDE SEQUENCE [LARGE SCALE GENOMIC DNA]</scope>
    <source>
        <strain evidence="1 2">DSM 25527</strain>
    </source>
</reference>
<dbReference type="InterPro" id="IPR050772">
    <property type="entry name" value="Hydratase-Decarb/MhpD_sf"/>
</dbReference>
<dbReference type="OrthoDB" id="9792137at2"/>
<dbReference type="Proteomes" id="UP000266568">
    <property type="component" value="Unassembled WGS sequence"/>
</dbReference>
<comment type="caution">
    <text evidence="1">The sequence shown here is derived from an EMBL/GenBank/DDBJ whole genome shotgun (WGS) entry which is preliminary data.</text>
</comment>
<dbReference type="RefSeq" id="WP_119035990.1">
    <property type="nucleotide sequence ID" value="NZ_QXDC01000003.1"/>
</dbReference>
<sequence>MVEARRIHDFGGVTLDEAAIEDAAGALAAAERDRNQIPLLSDIYPGMTMDDAYAIQAAWVRMKQAAGDPIIGWKIGLTSKAMQAALAIDIPDSGVLLRSMAFASGAEIPAGRFIEPRVEAEIAFVMKETIDPARASVEAILAATDYVAPALEILDTRIVRRNPDTGRPRTVCDTIADNAANGGIVLGDPVRDLRDLNLRFVGAVVSRDGEVEETGLGAGVLGDPLVSLGWLVERLAAYGNRIEAGQIVLSGSFIRPVESSGSVIEGDFGSFGRVFCHFL</sequence>
<name>A0A397PB04_9SPHN</name>
<dbReference type="PANTHER" id="PTHR30143">
    <property type="entry name" value="ACID HYDRATASE"/>
    <property type="match status" value="1"/>
</dbReference>
<dbReference type="Gene3D" id="3.90.850.10">
    <property type="entry name" value="Fumarylacetoacetase-like, C-terminal domain"/>
    <property type="match status" value="1"/>
</dbReference>
<gene>
    <name evidence="1" type="ORF">DFR49_2568</name>
</gene>
<dbReference type="PANTHER" id="PTHR30143:SF0">
    <property type="entry name" value="2-KETO-4-PENTENOATE HYDRATASE"/>
    <property type="match status" value="1"/>
</dbReference>
<evidence type="ECO:0000313" key="1">
    <source>
        <dbReference type="EMBL" id="RIA44327.1"/>
    </source>
</evidence>
<keyword evidence="2" id="KW-1185">Reference proteome</keyword>
<dbReference type="AlphaFoldDB" id="A0A397PB04"/>
<evidence type="ECO:0000313" key="2">
    <source>
        <dbReference type="Proteomes" id="UP000266568"/>
    </source>
</evidence>
<dbReference type="EMBL" id="QXDC01000003">
    <property type="protein sequence ID" value="RIA44327.1"/>
    <property type="molecule type" value="Genomic_DNA"/>
</dbReference>
<accession>A0A397PB04</accession>
<dbReference type="SUPFAM" id="SSF56529">
    <property type="entry name" value="FAH"/>
    <property type="match status" value="1"/>
</dbReference>
<dbReference type="GO" id="GO:0005737">
    <property type="term" value="C:cytoplasm"/>
    <property type="evidence" value="ECO:0007669"/>
    <property type="project" value="TreeGrafter"/>
</dbReference>
<dbReference type="InterPro" id="IPR036663">
    <property type="entry name" value="Fumarylacetoacetase_C_sf"/>
</dbReference>
<protein>
    <submittedName>
        <fullName evidence="1">2-oxohept-3-enedioate hydratase</fullName>
    </submittedName>
</protein>
<proteinExistence type="predicted"/>